<dbReference type="EMBL" id="JAHCTB010000001">
    <property type="protein sequence ID" value="MBT0606737.1"/>
    <property type="molecule type" value="Genomic_DNA"/>
</dbReference>
<protein>
    <submittedName>
        <fullName evidence="6">Isoprenylcysteine carboxylmethyltransferase family protein</fullName>
    </submittedName>
</protein>
<dbReference type="InterPro" id="IPR007318">
    <property type="entry name" value="Phopholipid_MeTrfase"/>
</dbReference>
<evidence type="ECO:0000256" key="2">
    <source>
        <dbReference type="ARBA" id="ARBA00022692"/>
    </source>
</evidence>
<name>A0ABS5S0K0_9FLAO</name>
<keyword evidence="7" id="KW-1185">Reference proteome</keyword>
<evidence type="ECO:0000256" key="3">
    <source>
        <dbReference type="ARBA" id="ARBA00022989"/>
    </source>
</evidence>
<dbReference type="PANTHER" id="PTHR43847:SF1">
    <property type="entry name" value="BLL3993 PROTEIN"/>
    <property type="match status" value="1"/>
</dbReference>
<evidence type="ECO:0000256" key="4">
    <source>
        <dbReference type="ARBA" id="ARBA00023136"/>
    </source>
</evidence>
<evidence type="ECO:0000313" key="6">
    <source>
        <dbReference type="EMBL" id="MBT0606737.1"/>
    </source>
</evidence>
<evidence type="ECO:0000313" key="7">
    <source>
        <dbReference type="Proteomes" id="UP001297092"/>
    </source>
</evidence>
<dbReference type="Proteomes" id="UP001297092">
    <property type="component" value="Unassembled WGS sequence"/>
</dbReference>
<accession>A0ABS5S0K0</accession>
<evidence type="ECO:0000256" key="1">
    <source>
        <dbReference type="ARBA" id="ARBA00004127"/>
    </source>
</evidence>
<reference evidence="6 7" key="1">
    <citation type="submission" date="2021-05" db="EMBL/GenBank/DDBJ databases">
        <title>Aequorivita echinoideorum JCM 30378 genome.</title>
        <authorList>
            <person name="Zhang H."/>
            <person name="Li C."/>
        </authorList>
    </citation>
    <scope>NUCLEOTIDE SEQUENCE [LARGE SCALE GENOMIC DNA]</scope>
    <source>
        <strain evidence="6 7">JCM30378</strain>
    </source>
</reference>
<feature type="transmembrane region" description="Helical" evidence="5">
    <location>
        <begin position="12"/>
        <end position="30"/>
    </location>
</feature>
<dbReference type="PANTHER" id="PTHR43847">
    <property type="entry name" value="BLL3993 PROTEIN"/>
    <property type="match status" value="1"/>
</dbReference>
<evidence type="ECO:0000256" key="5">
    <source>
        <dbReference type="SAM" id="Phobius"/>
    </source>
</evidence>
<feature type="transmembrane region" description="Helical" evidence="5">
    <location>
        <begin position="106"/>
        <end position="122"/>
    </location>
</feature>
<comment type="caution">
    <text evidence="6">The sequence shown here is derived from an EMBL/GenBank/DDBJ whole genome shotgun (WGS) entry which is preliminary data.</text>
</comment>
<dbReference type="Gene3D" id="1.20.120.1630">
    <property type="match status" value="1"/>
</dbReference>
<keyword evidence="2 5" id="KW-0812">Transmembrane</keyword>
<sequence length="149" mass="16994">MNVPKSSKDYLFVGIQLLLFAAYILKIRLVPMNLPEWLRYSGLVIVGLGVVLGLVALLQINTKLSPFPTPVANSTLITNGAFAIARHPIYTALISSGLGYALYRESLYKMLIVLLLSILFYFKSKYEEQLLLQKFPSYQNYKKRTRRFI</sequence>
<comment type="subcellular location">
    <subcellularLocation>
        <location evidence="1">Endomembrane system</location>
        <topology evidence="1">Multi-pass membrane protein</topology>
    </subcellularLocation>
</comment>
<feature type="transmembrane region" description="Helical" evidence="5">
    <location>
        <begin position="37"/>
        <end position="60"/>
    </location>
</feature>
<keyword evidence="4 5" id="KW-0472">Membrane</keyword>
<keyword evidence="3 5" id="KW-1133">Transmembrane helix</keyword>
<gene>
    <name evidence="6" type="ORF">KIV10_00945</name>
</gene>
<dbReference type="RefSeq" id="WP_214111615.1">
    <property type="nucleotide sequence ID" value="NZ_JAHCTB010000001.1"/>
</dbReference>
<proteinExistence type="predicted"/>
<dbReference type="InterPro" id="IPR052527">
    <property type="entry name" value="Metal_cation-efflux_comp"/>
</dbReference>
<organism evidence="6 7">
    <name type="scientific">Aequorivita echinoideorum</name>
    <dbReference type="NCBI Taxonomy" id="1549647"/>
    <lineage>
        <taxon>Bacteria</taxon>
        <taxon>Pseudomonadati</taxon>
        <taxon>Bacteroidota</taxon>
        <taxon>Flavobacteriia</taxon>
        <taxon>Flavobacteriales</taxon>
        <taxon>Flavobacteriaceae</taxon>
        <taxon>Aequorivita</taxon>
    </lineage>
</organism>
<dbReference type="Pfam" id="PF04191">
    <property type="entry name" value="PEMT"/>
    <property type="match status" value="1"/>
</dbReference>